<dbReference type="GO" id="GO:0004757">
    <property type="term" value="F:sepiapterin reductase (NADP+) activity"/>
    <property type="evidence" value="ECO:0007669"/>
    <property type="project" value="TreeGrafter"/>
</dbReference>
<dbReference type="InterPro" id="IPR036291">
    <property type="entry name" value="NAD(P)-bd_dom_sf"/>
</dbReference>
<dbReference type="SUPFAM" id="SSF51735">
    <property type="entry name" value="NAD(P)-binding Rossmann-fold domains"/>
    <property type="match status" value="1"/>
</dbReference>
<name>A0A9X4AHY6_9BACI</name>
<dbReference type="EC" id="1.1.1.320" evidence="6"/>
<dbReference type="PROSITE" id="PS00061">
    <property type="entry name" value="ADH_SHORT"/>
    <property type="match status" value="1"/>
</dbReference>
<dbReference type="InterPro" id="IPR002347">
    <property type="entry name" value="SDR_fam"/>
</dbReference>
<organism evidence="6 7">
    <name type="scientific">Aquibacillus koreensis</name>
    <dbReference type="NCBI Taxonomy" id="279446"/>
    <lineage>
        <taxon>Bacteria</taxon>
        <taxon>Bacillati</taxon>
        <taxon>Bacillota</taxon>
        <taxon>Bacilli</taxon>
        <taxon>Bacillales</taxon>
        <taxon>Bacillaceae</taxon>
        <taxon>Aquibacillus</taxon>
    </lineage>
</organism>
<dbReference type="Pfam" id="PF00106">
    <property type="entry name" value="adh_short"/>
    <property type="match status" value="1"/>
</dbReference>
<sequence length="252" mass="27903">MKFAIVTGASRGLGESIATLLLKEDFHVIGVSRKKNTELEKVAKRHSVSYVHYACDLSAIKQVNDVFTEIANEFFLNGVESVHLINNAGTVSPMDQAKNYEFESISDHITVNLTAPMTTTALFLSKANESNVPVIITNVTSGAADRSVYGWSAYCSSKAGLNRFTETVAVEQDEIGTMNKVILFNPGIMDTEMQGEIRSSSEESFKDVETFRQYKQDKSLRDTDTVAKTLVDVLVNENQIINGKQYNVKELL</sequence>
<dbReference type="PANTHER" id="PTHR44085">
    <property type="entry name" value="SEPIAPTERIN REDUCTASE"/>
    <property type="match status" value="1"/>
</dbReference>
<dbReference type="EMBL" id="JAMQJZ010000004">
    <property type="protein sequence ID" value="MDC3420189.1"/>
    <property type="molecule type" value="Genomic_DNA"/>
</dbReference>
<dbReference type="GO" id="GO:0005737">
    <property type="term" value="C:cytoplasm"/>
    <property type="evidence" value="ECO:0007669"/>
    <property type="project" value="UniProtKB-SubCell"/>
</dbReference>
<evidence type="ECO:0000256" key="3">
    <source>
        <dbReference type="ARBA" id="ARBA00022490"/>
    </source>
</evidence>
<keyword evidence="5 6" id="KW-0560">Oxidoreductase</keyword>
<dbReference type="PANTHER" id="PTHR44085:SF2">
    <property type="entry name" value="SEPIAPTERIN REDUCTASE"/>
    <property type="match status" value="1"/>
</dbReference>
<dbReference type="Gene3D" id="3.40.50.720">
    <property type="entry name" value="NAD(P)-binding Rossmann-like Domain"/>
    <property type="match status" value="1"/>
</dbReference>
<dbReference type="PRINTS" id="PR00081">
    <property type="entry name" value="GDHRDH"/>
</dbReference>
<keyword evidence="7" id="KW-1185">Reference proteome</keyword>
<dbReference type="RefSeq" id="WP_259868670.1">
    <property type="nucleotide sequence ID" value="NZ_JAMQJZ010000004.1"/>
</dbReference>
<comment type="subcellular location">
    <subcellularLocation>
        <location evidence="1">Cytoplasm</location>
    </subcellularLocation>
</comment>
<dbReference type="AlphaFoldDB" id="A0A9X4AHY6"/>
<gene>
    <name evidence="6" type="ORF">NC661_07375</name>
</gene>
<accession>A0A9X4AHY6</accession>
<dbReference type="GO" id="GO:0006729">
    <property type="term" value="P:tetrahydrobiopterin biosynthetic process"/>
    <property type="evidence" value="ECO:0007669"/>
    <property type="project" value="TreeGrafter"/>
</dbReference>
<dbReference type="InterPro" id="IPR051721">
    <property type="entry name" value="Biopterin_syn/organic_redct"/>
</dbReference>
<keyword evidence="3" id="KW-0963">Cytoplasm</keyword>
<dbReference type="NCBIfam" id="NF005381">
    <property type="entry name" value="PRK06924.1"/>
    <property type="match status" value="1"/>
</dbReference>
<protein>
    <submittedName>
        <fullName evidence="6">(S)-benzoin forming benzil reductase</fullName>
        <ecNumber evidence="6">1.1.1.320</ecNumber>
    </submittedName>
</protein>
<keyword evidence="4" id="KW-0521">NADP</keyword>
<evidence type="ECO:0000313" key="6">
    <source>
        <dbReference type="EMBL" id="MDC3420189.1"/>
    </source>
</evidence>
<evidence type="ECO:0000256" key="5">
    <source>
        <dbReference type="ARBA" id="ARBA00023002"/>
    </source>
</evidence>
<evidence type="ECO:0000256" key="2">
    <source>
        <dbReference type="ARBA" id="ARBA00006484"/>
    </source>
</evidence>
<proteinExistence type="inferred from homology"/>
<reference evidence="6" key="1">
    <citation type="submission" date="2022-06" db="EMBL/GenBank/DDBJ databases">
        <title>Aquibacillus sp. a new bacterium isolated from soil saline samples.</title>
        <authorList>
            <person name="Galisteo C."/>
            <person name="De La Haba R."/>
            <person name="Sanchez-Porro C."/>
            <person name="Ventosa A."/>
        </authorList>
    </citation>
    <scope>NUCLEOTIDE SEQUENCE</scope>
    <source>
        <strain evidence="6">JCM 12387</strain>
    </source>
</reference>
<evidence type="ECO:0000313" key="7">
    <source>
        <dbReference type="Proteomes" id="UP001145072"/>
    </source>
</evidence>
<dbReference type="InterPro" id="IPR020904">
    <property type="entry name" value="Sc_DH/Rdtase_CS"/>
</dbReference>
<evidence type="ECO:0000256" key="1">
    <source>
        <dbReference type="ARBA" id="ARBA00004496"/>
    </source>
</evidence>
<dbReference type="Proteomes" id="UP001145072">
    <property type="component" value="Unassembled WGS sequence"/>
</dbReference>
<comment type="similarity">
    <text evidence="2">Belongs to the short-chain dehydrogenases/reductases (SDR) family.</text>
</comment>
<evidence type="ECO:0000256" key="4">
    <source>
        <dbReference type="ARBA" id="ARBA00022857"/>
    </source>
</evidence>
<comment type="caution">
    <text evidence="6">The sequence shown here is derived from an EMBL/GenBank/DDBJ whole genome shotgun (WGS) entry which is preliminary data.</text>
</comment>